<sequence>MSGEESSVGVSESISPTRKDESGKGDMHAAGEELFRRIAVRVWLDGEAVSDVIESSSMETWRKRRSGLHVFCGYLEEKKKDLNEVFKTRPDVILSNILTQIEKKGDEGALDEMRKLKSYKGVALSLFSDMRNVAQSSMVLAIVK</sequence>
<reference evidence="2 3" key="1">
    <citation type="submission" date="2019-03" db="EMBL/GenBank/DDBJ databases">
        <title>Single cell metagenomics reveals metabolic interactions within the superorganism composed of flagellate Streblomastix strix and complex community of Bacteroidetes bacteria on its surface.</title>
        <authorList>
            <person name="Treitli S.C."/>
            <person name="Kolisko M."/>
            <person name="Husnik F."/>
            <person name="Keeling P."/>
            <person name="Hampl V."/>
        </authorList>
    </citation>
    <scope>NUCLEOTIDE SEQUENCE [LARGE SCALE GENOMIC DNA]</scope>
    <source>
        <strain evidence="2">ST1C</strain>
    </source>
</reference>
<comment type="caution">
    <text evidence="2">The sequence shown here is derived from an EMBL/GenBank/DDBJ whole genome shotgun (WGS) entry which is preliminary data.</text>
</comment>
<dbReference type="Proteomes" id="UP000324800">
    <property type="component" value="Unassembled WGS sequence"/>
</dbReference>
<proteinExistence type="predicted"/>
<feature type="compositionally biased region" description="Basic and acidic residues" evidence="1">
    <location>
        <begin position="17"/>
        <end position="26"/>
    </location>
</feature>
<evidence type="ECO:0000313" key="3">
    <source>
        <dbReference type="Proteomes" id="UP000324800"/>
    </source>
</evidence>
<protein>
    <submittedName>
        <fullName evidence="2">Uncharacterized protein</fullName>
    </submittedName>
</protein>
<dbReference type="AlphaFoldDB" id="A0A5J4VMH0"/>
<feature type="compositionally biased region" description="Low complexity" evidence="1">
    <location>
        <begin position="1"/>
        <end position="13"/>
    </location>
</feature>
<dbReference type="EMBL" id="SNRW01006072">
    <property type="protein sequence ID" value="KAA6383788.1"/>
    <property type="molecule type" value="Genomic_DNA"/>
</dbReference>
<evidence type="ECO:0000256" key="1">
    <source>
        <dbReference type="SAM" id="MobiDB-lite"/>
    </source>
</evidence>
<evidence type="ECO:0000313" key="2">
    <source>
        <dbReference type="EMBL" id="KAA6383788.1"/>
    </source>
</evidence>
<gene>
    <name evidence="2" type="ORF">EZS28_020685</name>
</gene>
<accession>A0A5J4VMH0</accession>
<feature type="region of interest" description="Disordered" evidence="1">
    <location>
        <begin position="1"/>
        <end position="26"/>
    </location>
</feature>
<organism evidence="2 3">
    <name type="scientific">Streblomastix strix</name>
    <dbReference type="NCBI Taxonomy" id="222440"/>
    <lineage>
        <taxon>Eukaryota</taxon>
        <taxon>Metamonada</taxon>
        <taxon>Preaxostyla</taxon>
        <taxon>Oxymonadida</taxon>
        <taxon>Streblomastigidae</taxon>
        <taxon>Streblomastix</taxon>
    </lineage>
</organism>
<name>A0A5J4VMH0_9EUKA</name>